<dbReference type="GO" id="GO:0004345">
    <property type="term" value="F:glucose-6-phosphate dehydrogenase activity"/>
    <property type="evidence" value="ECO:0007669"/>
    <property type="project" value="UniProtKB-EC"/>
</dbReference>
<dbReference type="InterPro" id="IPR019796">
    <property type="entry name" value="G6P_DH_AS"/>
</dbReference>
<evidence type="ECO:0000259" key="7">
    <source>
        <dbReference type="Pfam" id="PF00479"/>
    </source>
</evidence>
<dbReference type="UniPathway" id="UPA00115"/>
<dbReference type="AlphaFoldDB" id="A0A3S4TFX2"/>
<evidence type="ECO:0000256" key="3">
    <source>
        <dbReference type="ARBA" id="ARBA00022526"/>
    </source>
</evidence>
<dbReference type="EC" id="1.1.1.49" evidence="8"/>
<dbReference type="SUPFAM" id="SSF51735">
    <property type="entry name" value="NAD(P)-binding Rossmann-fold domains"/>
    <property type="match status" value="1"/>
</dbReference>
<evidence type="ECO:0000313" key="8">
    <source>
        <dbReference type="EMBL" id="RWX49561.1"/>
    </source>
</evidence>
<evidence type="ECO:0000313" key="9">
    <source>
        <dbReference type="Proteomes" id="UP000287615"/>
    </source>
</evidence>
<feature type="domain" description="Glucose-6-phosphate dehydrogenase NAD-binding" evidence="7">
    <location>
        <begin position="9"/>
        <end position="182"/>
    </location>
</feature>
<name>A0A3S4TFX2_9BACT</name>
<evidence type="ECO:0000256" key="5">
    <source>
        <dbReference type="ARBA" id="ARBA00023002"/>
    </source>
</evidence>
<sequence length="189" mass="22019">MEKRSCDFIIFGIMGDLAQRKLLPSLYQLEKAGMLNYDTRIIGVARHELDQDAFQEEMLKKLEKFVDEPLDPEVVEQLLARMQYVLINLDRPEQYNRLCRVTNQQCRVMVNYFSVAPSLFGDICTGLYHAGLITPETRVVLEKPIGRNLISSRQINDLVARFFQENQIYRIDHYLGKETVMNLLALRFA</sequence>
<dbReference type="Gene3D" id="3.40.50.720">
    <property type="entry name" value="NAD(P)-binding Rossmann-like Domain"/>
    <property type="match status" value="1"/>
</dbReference>
<keyword evidence="6" id="KW-0119">Carbohydrate metabolism</keyword>
<dbReference type="PANTHER" id="PTHR23429">
    <property type="entry name" value="GLUCOSE-6-PHOSPHATE 1-DEHYDROGENASE G6PD"/>
    <property type="match status" value="1"/>
</dbReference>
<dbReference type="GO" id="GO:0009051">
    <property type="term" value="P:pentose-phosphate shunt, oxidative branch"/>
    <property type="evidence" value="ECO:0007669"/>
    <property type="project" value="TreeGrafter"/>
</dbReference>
<proteinExistence type="inferred from homology"/>
<dbReference type="InterPro" id="IPR001282">
    <property type="entry name" value="G6P_DH"/>
</dbReference>
<dbReference type="GO" id="GO:0050661">
    <property type="term" value="F:NADP binding"/>
    <property type="evidence" value="ECO:0007669"/>
    <property type="project" value="InterPro"/>
</dbReference>
<comment type="pathway">
    <text evidence="1">Carbohydrate degradation; pentose phosphate pathway; D-ribulose 5-phosphate from D-glucose 6-phosphate (oxidative stage): step 1/3.</text>
</comment>
<keyword evidence="3" id="KW-0313">Glucose metabolism</keyword>
<comment type="caution">
    <text evidence="8">The sequence shown here is derived from an EMBL/GenBank/DDBJ whole genome shotgun (WGS) entry which is preliminary data.</text>
</comment>
<evidence type="ECO:0000256" key="6">
    <source>
        <dbReference type="ARBA" id="ARBA00023277"/>
    </source>
</evidence>
<accession>A0A3S4TFX2</accession>
<gene>
    <name evidence="8" type="ORF">VU00_12352</name>
</gene>
<dbReference type="Pfam" id="PF00479">
    <property type="entry name" value="G6PD_N"/>
    <property type="match status" value="1"/>
</dbReference>
<keyword evidence="5 8" id="KW-0560">Oxidoreductase</keyword>
<dbReference type="GO" id="GO:0005829">
    <property type="term" value="C:cytosol"/>
    <property type="evidence" value="ECO:0007669"/>
    <property type="project" value="TreeGrafter"/>
</dbReference>
<dbReference type="PROSITE" id="PS00069">
    <property type="entry name" value="G6P_DEHYDROGENASE"/>
    <property type="match status" value="1"/>
</dbReference>
<keyword evidence="4" id="KW-0521">NADP</keyword>
<protein>
    <submittedName>
        <fullName evidence="8">Glucose-6-phosphate dehydrogenase, NAD binding domain</fullName>
        <ecNumber evidence="8">1.1.1.363</ecNumber>
        <ecNumber evidence="8">1.1.1.49</ecNumber>
    </submittedName>
</protein>
<dbReference type="PRINTS" id="PR00079">
    <property type="entry name" value="G6PDHDRGNASE"/>
</dbReference>
<evidence type="ECO:0000256" key="4">
    <source>
        <dbReference type="ARBA" id="ARBA00022857"/>
    </source>
</evidence>
<dbReference type="EMBL" id="MTKR01000235">
    <property type="protein sequence ID" value="RWX49561.1"/>
    <property type="molecule type" value="Genomic_DNA"/>
</dbReference>
<reference evidence="8 9" key="1">
    <citation type="submission" date="2017-01" db="EMBL/GenBank/DDBJ databases">
        <title>The cable genome- insights into the physiology and evolution of filamentous bacteria capable of sulfide oxidation via long distance electron transfer.</title>
        <authorList>
            <person name="Schreiber L."/>
            <person name="Bjerg J.T."/>
            <person name="Boggild A."/>
            <person name="Van De Vossenberg J."/>
            <person name="Meysman F."/>
            <person name="Nielsen L.P."/>
            <person name="Schramm A."/>
            <person name="Kjeldsen K.U."/>
        </authorList>
    </citation>
    <scope>NUCLEOTIDE SEQUENCE [LARGE SCALE GENOMIC DNA]</scope>
    <source>
        <strain evidence="8">A3</strain>
    </source>
</reference>
<dbReference type="Proteomes" id="UP000287615">
    <property type="component" value="Unassembled WGS sequence"/>
</dbReference>
<dbReference type="Gene3D" id="3.30.360.10">
    <property type="entry name" value="Dihydrodipicolinate Reductase, domain 2"/>
    <property type="match status" value="1"/>
</dbReference>
<feature type="non-terminal residue" evidence="8">
    <location>
        <position position="189"/>
    </location>
</feature>
<organism evidence="8 9">
    <name type="scientific">Candidatus Electrothrix marina</name>
    <dbReference type="NCBI Taxonomy" id="1859130"/>
    <lineage>
        <taxon>Bacteria</taxon>
        <taxon>Pseudomonadati</taxon>
        <taxon>Thermodesulfobacteriota</taxon>
        <taxon>Desulfobulbia</taxon>
        <taxon>Desulfobulbales</taxon>
        <taxon>Desulfobulbaceae</taxon>
        <taxon>Candidatus Electrothrix</taxon>
    </lineage>
</organism>
<evidence type="ECO:0000256" key="1">
    <source>
        <dbReference type="ARBA" id="ARBA00004937"/>
    </source>
</evidence>
<comment type="similarity">
    <text evidence="2">Belongs to the glucose-6-phosphate dehydrogenase family.</text>
</comment>
<dbReference type="PANTHER" id="PTHR23429:SF0">
    <property type="entry name" value="GLUCOSE-6-PHOSPHATE 1-DEHYDROGENASE"/>
    <property type="match status" value="1"/>
</dbReference>
<dbReference type="GO" id="GO:0006006">
    <property type="term" value="P:glucose metabolic process"/>
    <property type="evidence" value="ECO:0007669"/>
    <property type="project" value="UniProtKB-KW"/>
</dbReference>
<dbReference type="InterPro" id="IPR022674">
    <property type="entry name" value="G6P_DH_NAD-bd"/>
</dbReference>
<evidence type="ECO:0000256" key="2">
    <source>
        <dbReference type="ARBA" id="ARBA00009975"/>
    </source>
</evidence>
<dbReference type="InterPro" id="IPR036291">
    <property type="entry name" value="NAD(P)-bd_dom_sf"/>
</dbReference>
<dbReference type="EC" id="1.1.1.363" evidence="8"/>